<protein>
    <submittedName>
        <fullName evidence="2">Uncharacterized protein</fullName>
    </submittedName>
</protein>
<feature type="compositionally biased region" description="Basic residues" evidence="1">
    <location>
        <begin position="1250"/>
        <end position="1265"/>
    </location>
</feature>
<accession>X6LDI0</accession>
<evidence type="ECO:0000313" key="2">
    <source>
        <dbReference type="EMBL" id="ETN99395.1"/>
    </source>
</evidence>
<sequence>KKKIFFFFFFFFLLPLTSVLYVFFFKKITKLKRIPNQQVRTYAQELTGIGAQHSNAEMLQQCIRFELLKEIVMDCITEKCSVPLEIQERMEEKSAMDDRFPIAERMASLHALVAQFHNLDKHANMQEIRKACADIQLTPVRKNKEIPLGNITVLETQAPTRLLRIYFFSEEQATGDQNKQFFVRLRSSSIDSLKFITLSFILHYDNKIYSYKYVFPSSTFFFWSDEPSYALTFDPNTPGFYFKDFKVKAKTKYTAVVHDGKKQVEKGDAGENQNVIFFKKKRLIAAFLKKNELSDRNIFEHLLASCAHRPLDFVLSVRKDLEQQFKVEGEYVHVYYNSFLDNIQEIATVGYTVQPLHSKRKKKKNIYLYNLHSFLTEEMKRYPNIPVIVLTPMQLLAAVRVCSEQEDQGSLSIVRDMLLRHVLSYETTASMSLLSGLDQLCLVPCWNYLAEKRMPMMKYSNKDTKGEEKDKVAQRCMEILQTDMCVRQLPHRQVQRYGEVELIMFLNIRNDHALSQHVVMKDLFDKTALLPGPLQKEMWKRLFDIEYYWMVVFHALEYDVDKWRIFTDELMGCRVMSEDECQRLLLSVFCKDSFCKMVLSSPHFLQDFLKMMVSMKKVWREDGDIVNTISKLIPFDCLYNATMISLLLGFLWKNLANTPLCFRHKVFHLLSIPAFWTIPDHFHHEFLMELEQHARDIAIEGTFWTNDDLQLVERCLSQKSISAILFDRVFMRMIHWPTHRHPSAVDEHKDDEKKMEIVGPIAATAVDQLLMELDYLFKCNQWMNIAITYRKHIRALDGLVGQVAKHLRSLFEQAQKKTIAIVVCRRIADSDINQHLCSWHKALRSEVQCDAQAFDQTICAYRDFDTIVKLFSQVFTRYLIVQDISADLSQFKKDCENMRLESFHDFLDKRNKVFQQLKTYQKTMQTLKDLIESHAFSSLWNISKANYKDFPTLMTDHFKQNIENQKLRLRDINLFPADAWNRELKLLFPNKTQTQIKKWSAMLKEQMQKIDNWRNMMVVWREFEMAVRTIRDCHPYKEKIQNNKEWTDFVKMIDEREDNSNALISDLTKIYEECCKHFDKDLFGSSTEELRQCRKFMQMCNKNQANIRRLTDTHFMDNTSFEKIIEILSDNKEKRHQHLINALPMVRTCFQTHLWDKPFATATTLALSLLQMHKSKNLVEAWGHCCDEDLGDIVKRIKEAEKSVGERNKGILDRALENGKWAFVRHEDMPEDEKKEEVESKHVEVPPPPPHHHHHHRKHHERTRHTKCKPYETTHLELHIEEDVLTCEDVDHLIDRVLLIYVPEWFEKKKVIWKNTLERWENDRFQLRKQYVSLNYFCINEGSVLDRSTIQVHPVKHETVHRCCGLQIHCSVLATDRQSIQ</sequence>
<proteinExistence type="predicted"/>
<evidence type="ECO:0000256" key="1">
    <source>
        <dbReference type="SAM" id="MobiDB-lite"/>
    </source>
</evidence>
<keyword evidence="3" id="KW-1185">Reference proteome</keyword>
<feature type="non-terminal residue" evidence="2">
    <location>
        <position position="1"/>
    </location>
</feature>
<dbReference type="EMBL" id="ASPP01044057">
    <property type="protein sequence ID" value="ETN99395.1"/>
    <property type="molecule type" value="Genomic_DNA"/>
</dbReference>
<gene>
    <name evidence="2" type="ORF">RFI_38084</name>
</gene>
<name>X6LDI0_RETFI</name>
<organism evidence="2 3">
    <name type="scientific">Reticulomyxa filosa</name>
    <dbReference type="NCBI Taxonomy" id="46433"/>
    <lineage>
        <taxon>Eukaryota</taxon>
        <taxon>Sar</taxon>
        <taxon>Rhizaria</taxon>
        <taxon>Retaria</taxon>
        <taxon>Foraminifera</taxon>
        <taxon>Monothalamids</taxon>
        <taxon>Reticulomyxidae</taxon>
        <taxon>Reticulomyxa</taxon>
    </lineage>
</organism>
<evidence type="ECO:0000313" key="3">
    <source>
        <dbReference type="Proteomes" id="UP000023152"/>
    </source>
</evidence>
<feature type="compositionally biased region" description="Basic and acidic residues" evidence="1">
    <location>
        <begin position="1228"/>
        <end position="1244"/>
    </location>
</feature>
<reference evidence="2 3" key="1">
    <citation type="journal article" date="2013" name="Curr. Biol.">
        <title>The Genome of the Foraminiferan Reticulomyxa filosa.</title>
        <authorList>
            <person name="Glockner G."/>
            <person name="Hulsmann N."/>
            <person name="Schleicher M."/>
            <person name="Noegel A.A."/>
            <person name="Eichinger L."/>
            <person name="Gallinger C."/>
            <person name="Pawlowski J."/>
            <person name="Sierra R."/>
            <person name="Euteneuer U."/>
            <person name="Pillet L."/>
            <person name="Moustafa A."/>
            <person name="Platzer M."/>
            <person name="Groth M."/>
            <person name="Szafranski K."/>
            <person name="Schliwa M."/>
        </authorList>
    </citation>
    <scope>NUCLEOTIDE SEQUENCE [LARGE SCALE GENOMIC DNA]</scope>
</reference>
<dbReference type="Proteomes" id="UP000023152">
    <property type="component" value="Unassembled WGS sequence"/>
</dbReference>
<comment type="caution">
    <text evidence="2">The sequence shown here is derived from an EMBL/GenBank/DDBJ whole genome shotgun (WGS) entry which is preliminary data.</text>
</comment>
<feature type="region of interest" description="Disordered" evidence="1">
    <location>
        <begin position="1228"/>
        <end position="1265"/>
    </location>
</feature>